<dbReference type="InterPro" id="IPR021320">
    <property type="entry name" value="DUF2905"/>
</dbReference>
<reference evidence="3" key="1">
    <citation type="submission" date="2011-10" db="EMBL/GenBank/DDBJ databases">
        <title>The complete genome of chromosome of Thermovirga lienii DSM 17291.</title>
        <authorList>
            <consortium name="US DOE Joint Genome Institute (JGI-PGF)"/>
            <person name="Lucas S."/>
            <person name="Copeland A."/>
            <person name="Lapidus A."/>
            <person name="Glavina del Rio T."/>
            <person name="Dalin E."/>
            <person name="Tice H."/>
            <person name="Bruce D."/>
            <person name="Goodwin L."/>
            <person name="Pitluck S."/>
            <person name="Peters L."/>
            <person name="Mikhailova N."/>
            <person name="Saunders E."/>
            <person name="Kyrpides N."/>
            <person name="Mavromatis K."/>
            <person name="Ivanova N."/>
            <person name="Last F.I."/>
            <person name="Brettin T."/>
            <person name="Detter J.C."/>
            <person name="Han C."/>
            <person name="Larimer F."/>
            <person name="Land M."/>
            <person name="Hauser L."/>
            <person name="Markowitz V."/>
            <person name="Cheng J.-F."/>
            <person name="Hugenholtz P."/>
            <person name="Woyke T."/>
            <person name="Wu D."/>
            <person name="Spring S."/>
            <person name="Schroeder M."/>
            <person name="Brambilla E.-M."/>
            <person name="Klenk H.-P."/>
            <person name="Eisen J.A."/>
        </authorList>
    </citation>
    <scope>NUCLEOTIDE SEQUENCE [LARGE SCALE GENOMIC DNA]</scope>
    <source>
        <strain evidence="3">ATCC BAA-1197 / DSM 17291 / Cas60314</strain>
    </source>
</reference>
<evidence type="ECO:0000313" key="2">
    <source>
        <dbReference type="EMBL" id="AER66763.1"/>
    </source>
</evidence>
<proteinExistence type="predicted"/>
<dbReference type="HOGENOM" id="CLU_181383_1_1_0"/>
<protein>
    <recommendedName>
        <fullName evidence="4">DUF2905 domain-containing protein</fullName>
    </recommendedName>
</protein>
<feature type="transmembrane region" description="Helical" evidence="1">
    <location>
        <begin position="9"/>
        <end position="27"/>
    </location>
</feature>
<feature type="transmembrane region" description="Helical" evidence="1">
    <location>
        <begin position="47"/>
        <end position="70"/>
    </location>
</feature>
<dbReference type="Proteomes" id="UP000005868">
    <property type="component" value="Chromosome"/>
</dbReference>
<keyword evidence="1" id="KW-0812">Transmembrane</keyword>
<name>G7VA63_THELD</name>
<dbReference type="PANTHER" id="PTHR36443:SF1">
    <property type="entry name" value="BSR5223 PROTEIN"/>
    <property type="match status" value="1"/>
</dbReference>
<dbReference type="PANTHER" id="PTHR36443">
    <property type="entry name" value="BSR5223 PROTEIN"/>
    <property type="match status" value="1"/>
</dbReference>
<reference evidence="2 3" key="2">
    <citation type="journal article" date="2012" name="Stand. Genomic Sci.">
        <title>Genome sequence of the moderately thermophilic, amino-acid-degrading and sulfur-reducing bacterium Thermovirga lienii type strain (Cas60314(T)).</title>
        <authorList>
            <person name="Goker M."/>
            <person name="Saunders E."/>
            <person name="Lapidus A."/>
            <person name="Nolan M."/>
            <person name="Lucas S."/>
            <person name="Hammon N."/>
            <person name="Deshpande S."/>
            <person name="Cheng J.F."/>
            <person name="Han C."/>
            <person name="Tapia R."/>
            <person name="Goodwin L.A."/>
            <person name="Pitluck S."/>
            <person name="Liolios K."/>
            <person name="Mavromatis K."/>
            <person name="Pagani I."/>
            <person name="Ivanova N."/>
            <person name="Mikhailova N."/>
            <person name="Pati A."/>
            <person name="Chen A."/>
            <person name="Palaniappan K."/>
            <person name="Land M."/>
            <person name="Chang Y.J."/>
            <person name="Jeffries C.D."/>
            <person name="Brambilla E.M."/>
            <person name="Rohde M."/>
            <person name="Spring S."/>
            <person name="Detter J.C."/>
            <person name="Woyke T."/>
            <person name="Bristow J."/>
            <person name="Eisen J.A."/>
            <person name="Markowitz V."/>
            <person name="Hugenholtz P."/>
            <person name="Kyrpides N.C."/>
            <person name="Klenk H.P."/>
        </authorList>
    </citation>
    <scope>NUCLEOTIDE SEQUENCE [LARGE SCALE GENOMIC DNA]</scope>
    <source>
        <strain evidence="3">ATCC BAA-1197 / DSM 17291 / Cas60314</strain>
    </source>
</reference>
<dbReference type="KEGG" id="tli:Tlie_1030"/>
<evidence type="ECO:0000256" key="1">
    <source>
        <dbReference type="SAM" id="Phobius"/>
    </source>
</evidence>
<accession>G7VA63</accession>
<dbReference type="AlphaFoldDB" id="G7VA63"/>
<organism evidence="2 3">
    <name type="scientific">Thermovirga lienii (strain ATCC BAA-1197 / DSM 17291 / Cas60314)</name>
    <dbReference type="NCBI Taxonomy" id="580340"/>
    <lineage>
        <taxon>Bacteria</taxon>
        <taxon>Thermotogati</taxon>
        <taxon>Synergistota</taxon>
        <taxon>Synergistia</taxon>
        <taxon>Synergistales</taxon>
        <taxon>Thermovirgaceae</taxon>
        <taxon>Thermovirga</taxon>
    </lineage>
</organism>
<dbReference type="Pfam" id="PF11146">
    <property type="entry name" value="DUF2905"/>
    <property type="match status" value="1"/>
</dbReference>
<evidence type="ECO:0000313" key="3">
    <source>
        <dbReference type="Proteomes" id="UP000005868"/>
    </source>
</evidence>
<dbReference type="STRING" id="580340.Tlie_1030"/>
<dbReference type="eggNOG" id="ENOG5032F8J">
    <property type="taxonomic scope" value="Bacteria"/>
</dbReference>
<gene>
    <name evidence="2" type="ordered locus">Tlie_1030</name>
</gene>
<sequence>MFSSIGKTFLFLGGVLIFLGLVFILIGNANLPFGKLPGDIVIKKPRVVFIFPITSMLILSIILTLLLNLFTKFLK</sequence>
<keyword evidence="1" id="KW-1133">Transmembrane helix</keyword>
<evidence type="ECO:0008006" key="4">
    <source>
        <dbReference type="Google" id="ProtNLM"/>
    </source>
</evidence>
<keyword evidence="3" id="KW-1185">Reference proteome</keyword>
<dbReference type="EMBL" id="CP003096">
    <property type="protein sequence ID" value="AER66763.1"/>
    <property type="molecule type" value="Genomic_DNA"/>
</dbReference>
<keyword evidence="1" id="KW-0472">Membrane</keyword>